<dbReference type="Proteomes" id="UP001145114">
    <property type="component" value="Unassembled WGS sequence"/>
</dbReference>
<keyword evidence="2" id="KW-1185">Reference proteome</keyword>
<organism evidence="1 2">
    <name type="scientific">Spiromyces aspiralis</name>
    <dbReference type="NCBI Taxonomy" id="68401"/>
    <lineage>
        <taxon>Eukaryota</taxon>
        <taxon>Fungi</taxon>
        <taxon>Fungi incertae sedis</taxon>
        <taxon>Zoopagomycota</taxon>
        <taxon>Kickxellomycotina</taxon>
        <taxon>Kickxellomycetes</taxon>
        <taxon>Kickxellales</taxon>
        <taxon>Kickxellaceae</taxon>
        <taxon>Spiromyces</taxon>
    </lineage>
</organism>
<protein>
    <submittedName>
        <fullName evidence="1">Uncharacterized protein</fullName>
    </submittedName>
</protein>
<evidence type="ECO:0000313" key="1">
    <source>
        <dbReference type="EMBL" id="KAJ1676473.1"/>
    </source>
</evidence>
<feature type="non-terminal residue" evidence="1">
    <location>
        <position position="205"/>
    </location>
</feature>
<evidence type="ECO:0000313" key="2">
    <source>
        <dbReference type="Proteomes" id="UP001145114"/>
    </source>
</evidence>
<name>A0ACC1HL08_9FUNG</name>
<reference evidence="1" key="1">
    <citation type="submission" date="2022-06" db="EMBL/GenBank/DDBJ databases">
        <title>Phylogenomic reconstructions and comparative analyses of Kickxellomycotina fungi.</title>
        <authorList>
            <person name="Reynolds N.K."/>
            <person name="Stajich J.E."/>
            <person name="Barry K."/>
            <person name="Grigoriev I.V."/>
            <person name="Crous P."/>
            <person name="Smith M.E."/>
        </authorList>
    </citation>
    <scope>NUCLEOTIDE SEQUENCE</scope>
    <source>
        <strain evidence="1">RSA 2271</strain>
    </source>
</reference>
<comment type="caution">
    <text evidence="1">The sequence shown here is derived from an EMBL/GenBank/DDBJ whole genome shotgun (WGS) entry which is preliminary data.</text>
</comment>
<sequence length="205" mass="23079">MNRTAFFTRNGIYLGTAFRNLDTALPLYPTIGMRTQREKVTTNFGQKPFKFDIDLYVREQQELVNAQIAKFPLDSVFRKARADCGSDVNGSGSSSRYHSLVLGKLPSPITGKPREPNVEDSILEVVTCYLMHHGYYGTAKALVTNALGFSEKDSIGEEQQMCLQSCLDELSAQDRQTQIRRLICGHVRRGEIDAALELTQQHYPQ</sequence>
<accession>A0ACC1HL08</accession>
<dbReference type="EMBL" id="JAMZIH010004053">
    <property type="protein sequence ID" value="KAJ1676473.1"/>
    <property type="molecule type" value="Genomic_DNA"/>
</dbReference>
<gene>
    <name evidence="1" type="ORF">EV182_008132</name>
</gene>
<proteinExistence type="predicted"/>